<organism evidence="5 6">
    <name type="scientific">Escallonia herrerae</name>
    <dbReference type="NCBI Taxonomy" id="1293975"/>
    <lineage>
        <taxon>Eukaryota</taxon>
        <taxon>Viridiplantae</taxon>
        <taxon>Streptophyta</taxon>
        <taxon>Embryophyta</taxon>
        <taxon>Tracheophyta</taxon>
        <taxon>Spermatophyta</taxon>
        <taxon>Magnoliopsida</taxon>
        <taxon>eudicotyledons</taxon>
        <taxon>Gunneridae</taxon>
        <taxon>Pentapetalae</taxon>
        <taxon>asterids</taxon>
        <taxon>campanulids</taxon>
        <taxon>Escalloniales</taxon>
        <taxon>Escalloniaceae</taxon>
        <taxon>Escallonia</taxon>
    </lineage>
</organism>
<comment type="cofactor">
    <cofactor evidence="2">
        <name>a divalent metal cation</name>
        <dbReference type="ChEBI" id="CHEBI:60240"/>
    </cofactor>
</comment>
<evidence type="ECO:0000256" key="2">
    <source>
        <dbReference type="ARBA" id="ARBA00001968"/>
    </source>
</evidence>
<accession>A0AA88WTT4</accession>
<reference evidence="5" key="1">
    <citation type="submission" date="2022-12" db="EMBL/GenBank/DDBJ databases">
        <title>Draft genome assemblies for two species of Escallonia (Escalloniales).</title>
        <authorList>
            <person name="Chanderbali A."/>
            <person name="Dervinis C."/>
            <person name="Anghel I."/>
            <person name="Soltis D."/>
            <person name="Soltis P."/>
            <person name="Zapata F."/>
        </authorList>
    </citation>
    <scope>NUCLEOTIDE SEQUENCE</scope>
    <source>
        <strain evidence="5">UCBG64.0493</strain>
        <tissue evidence="5">Leaf</tissue>
    </source>
</reference>
<evidence type="ECO:0000313" key="5">
    <source>
        <dbReference type="EMBL" id="KAK3033881.1"/>
    </source>
</evidence>
<dbReference type="PANTHER" id="PTHR43768">
    <property type="entry name" value="TREHALOSE 6-PHOSPHATE PHOSPHATASE"/>
    <property type="match status" value="1"/>
</dbReference>
<dbReference type="InterPro" id="IPR044651">
    <property type="entry name" value="OTSB-like"/>
</dbReference>
<dbReference type="InterPro" id="IPR023214">
    <property type="entry name" value="HAD_sf"/>
</dbReference>
<dbReference type="SUPFAM" id="SSF56784">
    <property type="entry name" value="HAD-like"/>
    <property type="match status" value="1"/>
</dbReference>
<dbReference type="GO" id="GO:0004805">
    <property type="term" value="F:trehalose-phosphatase activity"/>
    <property type="evidence" value="ECO:0007669"/>
    <property type="project" value="UniProtKB-EC"/>
</dbReference>
<dbReference type="InterPro" id="IPR003337">
    <property type="entry name" value="Trehalose_PPase"/>
</dbReference>
<proteinExistence type="predicted"/>
<dbReference type="Gene3D" id="3.40.50.1000">
    <property type="entry name" value="HAD superfamily/HAD-like"/>
    <property type="match status" value="1"/>
</dbReference>
<dbReference type="PANTHER" id="PTHR43768:SF3">
    <property type="entry name" value="TREHALOSE 6-PHOSPHATE PHOSPHATASE"/>
    <property type="match status" value="1"/>
</dbReference>
<evidence type="ECO:0000256" key="3">
    <source>
        <dbReference type="ARBA" id="ARBA00022801"/>
    </source>
</evidence>
<sequence>MTNQNVVISDANSGIGMTIKVASLFSPPAPKPTAAPGKYITISRRQFLKKLETCGGGARINAWVDSMRASSPTHKSPASLAEIEDSNHSWILHHPSALGMFEEIINASQGKQIVVFLDYDGTLSPIVDDPDRAFMTNEMRDAVRDVAKFFPTAIVSGRCRAKGNQAVLFQPAKDFLPMMDEVYKVLLEKTKSTPGAKVENNKFCLSVHFRCVDEKIWTDLAEQVRLVLKEYPKLRLTQGRKVLEIRPTIKWDKGKALEFLLESLGKPPKFFPTPTVVNSANDRFVGVLYSNPFSGFCPLGYANSNDVFPVYIGDDRTDEDAFKVLLLVLLTCLDKLLSSRMPFLTHICMTNHQVLRKRGQGSGILVSKVPKETDASYSLQEPREASTSICYFACPSHHLLYSSDILRMVGDRFVHFEFQVMYFLQRLVEWKQLKLRGH</sequence>
<protein>
    <recommendedName>
        <fullName evidence="7">Trehalose 6-phosphate phosphatase</fullName>
    </recommendedName>
</protein>
<evidence type="ECO:0000313" key="6">
    <source>
        <dbReference type="Proteomes" id="UP001188597"/>
    </source>
</evidence>
<keyword evidence="3" id="KW-0378">Hydrolase</keyword>
<evidence type="ECO:0000256" key="4">
    <source>
        <dbReference type="ARBA" id="ARBA00025274"/>
    </source>
</evidence>
<dbReference type="EMBL" id="JAVXUP010000219">
    <property type="protein sequence ID" value="KAK3033881.1"/>
    <property type="molecule type" value="Genomic_DNA"/>
</dbReference>
<comment type="function">
    <text evidence="4">Removes the phosphate from trehalose 6-phosphate to produce free trehalose. Trehalose accumulation in plant may improve abiotic stress tolerance.</text>
</comment>
<dbReference type="Pfam" id="PF02358">
    <property type="entry name" value="Trehalose_PPase"/>
    <property type="match status" value="1"/>
</dbReference>
<comment type="catalytic activity">
    <reaction evidence="1">
        <text>alpha,alpha-trehalose 6-phosphate + H2O = alpha,alpha-trehalose + phosphate</text>
        <dbReference type="Rhea" id="RHEA:23420"/>
        <dbReference type="ChEBI" id="CHEBI:15377"/>
        <dbReference type="ChEBI" id="CHEBI:16551"/>
        <dbReference type="ChEBI" id="CHEBI:43474"/>
        <dbReference type="ChEBI" id="CHEBI:58429"/>
        <dbReference type="EC" id="3.1.3.12"/>
    </reaction>
</comment>
<evidence type="ECO:0008006" key="7">
    <source>
        <dbReference type="Google" id="ProtNLM"/>
    </source>
</evidence>
<dbReference type="AlphaFoldDB" id="A0AA88WTT4"/>
<dbReference type="Proteomes" id="UP001188597">
    <property type="component" value="Unassembled WGS sequence"/>
</dbReference>
<comment type="caution">
    <text evidence="5">The sequence shown here is derived from an EMBL/GenBank/DDBJ whole genome shotgun (WGS) entry which is preliminary data.</text>
</comment>
<keyword evidence="6" id="KW-1185">Reference proteome</keyword>
<name>A0AA88WTT4_9ASTE</name>
<evidence type="ECO:0000256" key="1">
    <source>
        <dbReference type="ARBA" id="ARBA00000500"/>
    </source>
</evidence>
<gene>
    <name evidence="5" type="ORF">RJ639_033516</name>
</gene>
<dbReference type="InterPro" id="IPR036412">
    <property type="entry name" value="HAD-like_sf"/>
</dbReference>
<dbReference type="GO" id="GO:0005992">
    <property type="term" value="P:trehalose biosynthetic process"/>
    <property type="evidence" value="ECO:0007669"/>
    <property type="project" value="InterPro"/>
</dbReference>